<evidence type="ECO:0000256" key="2">
    <source>
        <dbReference type="ARBA" id="ARBA00010982"/>
    </source>
</evidence>
<keyword evidence="3 7" id="KW-0808">Transferase</keyword>
<name>A0A1W2H0P8_9BACT</name>
<organism evidence="10 11">
    <name type="scientific">Aquiflexum balticum DSM 16537</name>
    <dbReference type="NCBI Taxonomy" id="758820"/>
    <lineage>
        <taxon>Bacteria</taxon>
        <taxon>Pseudomonadati</taxon>
        <taxon>Bacteroidota</taxon>
        <taxon>Cytophagia</taxon>
        <taxon>Cytophagales</taxon>
        <taxon>Cyclobacteriaceae</taxon>
        <taxon>Aquiflexum</taxon>
    </lineage>
</organism>
<feature type="domain" description="Thiolase N-terminal" evidence="8">
    <location>
        <begin position="4"/>
        <end position="259"/>
    </location>
</feature>
<feature type="active site" description="Acyl-thioester intermediate" evidence="6">
    <location>
        <position position="89"/>
    </location>
</feature>
<dbReference type="Pfam" id="PF02803">
    <property type="entry name" value="Thiolase_C"/>
    <property type="match status" value="1"/>
</dbReference>
<sequence length="391" mass="41807">MEAYIVNGYRSAVGRAKKGGFRFYRPDDLAADVIKHLVANTPGLENKMVDDLIVGNAIPEAEQGMQMGRMISLLALGVDNPGFIINRYCGSGVEAIALAVGKIKAGMADCIIAGGTESMSLLPMMGYKTALNYKIASQTPDYYLSMGLTAEELAKEYDITREQADQFSVRSHDRALAAIAAGKFKDEIVPVEVEETYVDEKGKKKTRKFTVDTDEGPRPGTSMEGLANLKPAFKMGGQVTAGNSSQTSDGAAFVVVMSERMVKELNLEPIARMMSYAVAGVEPRIMGIGPREAVPKALKQAGLTLDKIDLIELNEAFAAQGLAVIKSLDLDIDKVNVNGGAVALGHPLGCTGAKLSVQLFNELRRQNKKYGMVTACVGGGQGVAGVYELLR</sequence>
<dbReference type="PANTHER" id="PTHR43853">
    <property type="entry name" value="3-KETOACYL-COA THIOLASE, PEROXISOMAL"/>
    <property type="match status" value="1"/>
</dbReference>
<dbReference type="EMBL" id="LT838813">
    <property type="protein sequence ID" value="SMD42515.1"/>
    <property type="molecule type" value="Genomic_DNA"/>
</dbReference>
<dbReference type="RefSeq" id="WP_084119311.1">
    <property type="nucleotide sequence ID" value="NZ_LT838813.1"/>
</dbReference>
<dbReference type="PROSITE" id="PS00099">
    <property type="entry name" value="THIOLASE_3"/>
    <property type="match status" value="1"/>
</dbReference>
<evidence type="ECO:0000256" key="4">
    <source>
        <dbReference type="ARBA" id="ARBA00023315"/>
    </source>
</evidence>
<accession>A0A1W2H0P8</accession>
<dbReference type="InterPro" id="IPR020615">
    <property type="entry name" value="Thiolase_acyl_enz_int_AS"/>
</dbReference>
<evidence type="ECO:0000259" key="8">
    <source>
        <dbReference type="Pfam" id="PF00108"/>
    </source>
</evidence>
<dbReference type="GO" id="GO:0006635">
    <property type="term" value="P:fatty acid beta-oxidation"/>
    <property type="evidence" value="ECO:0007669"/>
    <property type="project" value="TreeGrafter"/>
</dbReference>
<keyword evidence="11" id="KW-1185">Reference proteome</keyword>
<feature type="active site" description="Proton acceptor" evidence="6">
    <location>
        <position position="376"/>
    </location>
</feature>
<dbReference type="InterPro" id="IPR020610">
    <property type="entry name" value="Thiolase_AS"/>
</dbReference>
<dbReference type="GO" id="GO:0005737">
    <property type="term" value="C:cytoplasm"/>
    <property type="evidence" value="ECO:0007669"/>
    <property type="project" value="UniProtKB-ARBA"/>
</dbReference>
<evidence type="ECO:0000259" key="9">
    <source>
        <dbReference type="Pfam" id="PF02803"/>
    </source>
</evidence>
<comment type="pathway">
    <text evidence="1">Lipid metabolism.</text>
</comment>
<evidence type="ECO:0000256" key="3">
    <source>
        <dbReference type="ARBA" id="ARBA00022679"/>
    </source>
</evidence>
<proteinExistence type="inferred from homology"/>
<dbReference type="EC" id="2.3.1.16" evidence="5"/>
<evidence type="ECO:0000313" key="11">
    <source>
        <dbReference type="Proteomes" id="UP000192333"/>
    </source>
</evidence>
<dbReference type="CDD" id="cd00751">
    <property type="entry name" value="thiolase"/>
    <property type="match status" value="1"/>
</dbReference>
<dbReference type="InterPro" id="IPR016039">
    <property type="entry name" value="Thiolase-like"/>
</dbReference>
<keyword evidence="4 7" id="KW-0012">Acyltransferase</keyword>
<dbReference type="InterPro" id="IPR002155">
    <property type="entry name" value="Thiolase"/>
</dbReference>
<dbReference type="SUPFAM" id="SSF53901">
    <property type="entry name" value="Thiolase-like"/>
    <property type="match status" value="2"/>
</dbReference>
<dbReference type="InterPro" id="IPR020617">
    <property type="entry name" value="Thiolase_C"/>
</dbReference>
<evidence type="ECO:0000256" key="7">
    <source>
        <dbReference type="RuleBase" id="RU003557"/>
    </source>
</evidence>
<evidence type="ECO:0000256" key="6">
    <source>
        <dbReference type="PIRSR" id="PIRSR000429-1"/>
    </source>
</evidence>
<gene>
    <name evidence="10" type="ORF">SAMN00777080_1069</name>
</gene>
<dbReference type="InterPro" id="IPR020613">
    <property type="entry name" value="Thiolase_CS"/>
</dbReference>
<dbReference type="Pfam" id="PF00108">
    <property type="entry name" value="Thiolase_N"/>
    <property type="match status" value="1"/>
</dbReference>
<evidence type="ECO:0000313" key="10">
    <source>
        <dbReference type="EMBL" id="SMD42515.1"/>
    </source>
</evidence>
<dbReference type="PROSITE" id="PS00737">
    <property type="entry name" value="THIOLASE_2"/>
    <property type="match status" value="1"/>
</dbReference>
<dbReference type="STRING" id="758820.SAMN00777080_1069"/>
<dbReference type="PANTHER" id="PTHR43853:SF21">
    <property type="entry name" value="STEROID 3-KETOACYL-COA THIOLASE"/>
    <property type="match status" value="1"/>
</dbReference>
<feature type="active site" description="Proton acceptor" evidence="6">
    <location>
        <position position="346"/>
    </location>
</feature>
<dbReference type="OrthoDB" id="9764892at2"/>
<dbReference type="PROSITE" id="PS00098">
    <property type="entry name" value="THIOLASE_1"/>
    <property type="match status" value="1"/>
</dbReference>
<dbReference type="NCBIfam" id="TIGR01930">
    <property type="entry name" value="AcCoA-C-Actrans"/>
    <property type="match status" value="1"/>
</dbReference>
<dbReference type="GO" id="GO:0003988">
    <property type="term" value="F:acetyl-CoA C-acyltransferase activity"/>
    <property type="evidence" value="ECO:0007669"/>
    <property type="project" value="UniProtKB-EC"/>
</dbReference>
<protein>
    <recommendedName>
        <fullName evidence="5">acetyl-CoA C-acyltransferase</fullName>
        <ecNumber evidence="5">2.3.1.16</ecNumber>
    </recommendedName>
</protein>
<dbReference type="PIRSF" id="PIRSF000429">
    <property type="entry name" value="Ac-CoA_Ac_transf"/>
    <property type="match status" value="1"/>
</dbReference>
<dbReference type="AlphaFoldDB" id="A0A1W2H0P8"/>
<dbReference type="Gene3D" id="3.40.47.10">
    <property type="match status" value="1"/>
</dbReference>
<dbReference type="Proteomes" id="UP000192333">
    <property type="component" value="Chromosome I"/>
</dbReference>
<dbReference type="GO" id="GO:0010124">
    <property type="term" value="P:phenylacetate catabolic process"/>
    <property type="evidence" value="ECO:0007669"/>
    <property type="project" value="TreeGrafter"/>
</dbReference>
<dbReference type="InterPro" id="IPR050215">
    <property type="entry name" value="Thiolase-like_sf_Thiolase"/>
</dbReference>
<evidence type="ECO:0000256" key="5">
    <source>
        <dbReference type="ARBA" id="ARBA00024073"/>
    </source>
</evidence>
<feature type="domain" description="Thiolase C-terminal" evidence="9">
    <location>
        <begin position="268"/>
        <end position="387"/>
    </location>
</feature>
<dbReference type="InterPro" id="IPR020616">
    <property type="entry name" value="Thiolase_N"/>
</dbReference>
<reference evidence="11" key="1">
    <citation type="submission" date="2017-04" db="EMBL/GenBank/DDBJ databases">
        <authorList>
            <person name="Varghese N."/>
            <person name="Submissions S."/>
        </authorList>
    </citation>
    <scope>NUCLEOTIDE SEQUENCE [LARGE SCALE GENOMIC DNA]</scope>
    <source>
        <strain evidence="11">DSM 16537</strain>
    </source>
</reference>
<dbReference type="FunFam" id="3.40.47.10:FF:000010">
    <property type="entry name" value="Acetyl-CoA acetyltransferase (Thiolase)"/>
    <property type="match status" value="1"/>
</dbReference>
<comment type="similarity">
    <text evidence="2 7">Belongs to the thiolase-like superfamily. Thiolase family.</text>
</comment>
<evidence type="ECO:0000256" key="1">
    <source>
        <dbReference type="ARBA" id="ARBA00005189"/>
    </source>
</evidence>